<evidence type="ECO:0000313" key="1">
    <source>
        <dbReference type="EMBL" id="OMI36828.1"/>
    </source>
</evidence>
<protein>
    <submittedName>
        <fullName evidence="1">Uncharacterized protein</fullName>
    </submittedName>
</protein>
<keyword evidence="2" id="KW-1185">Reference proteome</keyword>
<dbReference type="SUPFAM" id="SSF51679">
    <property type="entry name" value="Bacterial luciferase-like"/>
    <property type="match status" value="1"/>
</dbReference>
<accession>A0A1R1SF64</accession>
<evidence type="ECO:0000313" key="2">
    <source>
        <dbReference type="Proteomes" id="UP000186168"/>
    </source>
</evidence>
<proteinExistence type="predicted"/>
<dbReference type="GO" id="GO:0016705">
    <property type="term" value="F:oxidoreductase activity, acting on paired donors, with incorporation or reduction of molecular oxygen"/>
    <property type="evidence" value="ECO:0007669"/>
    <property type="project" value="InterPro"/>
</dbReference>
<dbReference type="RefSeq" id="WP_076971140.1">
    <property type="nucleotide sequence ID" value="NZ_ASQP01000321.1"/>
</dbReference>
<name>A0A1R1SF64_9ACTN</name>
<reference evidence="1 2" key="1">
    <citation type="submission" date="2013-05" db="EMBL/GenBank/DDBJ databases">
        <title>Genome sequence of Streptomyces sparsogenes DSM 40356.</title>
        <authorList>
            <person name="Coyne S."/>
            <person name="Seebeck F.P."/>
        </authorList>
    </citation>
    <scope>NUCLEOTIDE SEQUENCE [LARGE SCALE GENOMIC DNA]</scope>
    <source>
        <strain evidence="1 2">DSM 40356</strain>
    </source>
</reference>
<gene>
    <name evidence="1" type="ORF">SPAR_23976</name>
</gene>
<dbReference type="Proteomes" id="UP000186168">
    <property type="component" value="Unassembled WGS sequence"/>
</dbReference>
<comment type="caution">
    <text evidence="1">The sequence shown here is derived from an EMBL/GenBank/DDBJ whole genome shotgun (WGS) entry which is preliminary data.</text>
</comment>
<dbReference type="InterPro" id="IPR036661">
    <property type="entry name" value="Luciferase-like_sf"/>
</dbReference>
<organism evidence="1 2">
    <name type="scientific">Streptomyces sparsogenes DSM 40356</name>
    <dbReference type="NCBI Taxonomy" id="1331668"/>
    <lineage>
        <taxon>Bacteria</taxon>
        <taxon>Bacillati</taxon>
        <taxon>Actinomycetota</taxon>
        <taxon>Actinomycetes</taxon>
        <taxon>Kitasatosporales</taxon>
        <taxon>Streptomycetaceae</taxon>
        <taxon>Streptomyces</taxon>
    </lineage>
</organism>
<dbReference type="AlphaFoldDB" id="A0A1R1SF64"/>
<sequence length="85" mass="9010">MDLLVERVAAIWRGEQEVGPAPVTPGGAGMVVRGASQATLRRIASRGTGWIAGAGDIGEFTAFAARVRGQWRRQADKAARAPQPR</sequence>
<dbReference type="EMBL" id="ASQP01000321">
    <property type="protein sequence ID" value="OMI36828.1"/>
    <property type="molecule type" value="Genomic_DNA"/>
</dbReference>